<dbReference type="InterPro" id="IPR022198">
    <property type="entry name" value="DUF3723"/>
</dbReference>
<evidence type="ECO:0000313" key="1">
    <source>
        <dbReference type="EMBL" id="PSN58976.1"/>
    </source>
</evidence>
<dbReference type="Pfam" id="PF12520">
    <property type="entry name" value="DUF3723"/>
    <property type="match status" value="1"/>
</dbReference>
<accession>A0A2T2N144</accession>
<reference evidence="1 2" key="1">
    <citation type="journal article" date="2018" name="Front. Microbiol.">
        <title>Genome-Wide Analysis of Corynespora cassiicola Leaf Fall Disease Putative Effectors.</title>
        <authorList>
            <person name="Lopez D."/>
            <person name="Ribeiro S."/>
            <person name="Label P."/>
            <person name="Fumanal B."/>
            <person name="Venisse J.S."/>
            <person name="Kohler A."/>
            <person name="de Oliveira R.R."/>
            <person name="Labutti K."/>
            <person name="Lipzen A."/>
            <person name="Lail K."/>
            <person name="Bauer D."/>
            <person name="Ohm R.A."/>
            <person name="Barry K.W."/>
            <person name="Spatafora J."/>
            <person name="Grigoriev I.V."/>
            <person name="Martin F.M."/>
            <person name="Pujade-Renaud V."/>
        </authorList>
    </citation>
    <scope>NUCLEOTIDE SEQUENCE [LARGE SCALE GENOMIC DNA]</scope>
    <source>
        <strain evidence="1 2">Philippines</strain>
    </source>
</reference>
<dbReference type="STRING" id="1448308.A0A2T2N144"/>
<sequence length="396" mass="46363">QDIPRSLVPNIQKRHKDGSDGEKYLWIRFHQRHGNQLEQSRWTRELGPKRRNLSQILRLDWLCCALGKLEHFRSLWAGFQFTSLSLILSWRCYEEIENYLGQIQKVWRDVVGENGFYCDEQTIYHLQGLTPRWSHYDRTKILSLFENGQVFGRVKDPIKRHELCQNVLGLSGQILSFSTFYDHAKFIGPAMLSIRELFVPEKIRPTVLKMLRENYSTERPSSFPIQHGDFEIQWMDVDKSLHFKYAYWQLCFFAIRKLGRFKQQEKLLNHPGWLIEFGHLAHDVGFRSDRIQGLKLLDADYASVKNHLEEERPKALWQVSDFDFHKETESRCKGLAIFRSCPPSTMASISADTDGNEQQPFSHSLFLPVILHALKQEARAHVTGFGKLVIALLSFL</sequence>
<feature type="non-terminal residue" evidence="1">
    <location>
        <position position="1"/>
    </location>
</feature>
<keyword evidence="2" id="KW-1185">Reference proteome</keyword>
<feature type="non-terminal residue" evidence="1">
    <location>
        <position position="396"/>
    </location>
</feature>
<name>A0A2T2N144_CORCC</name>
<dbReference type="AlphaFoldDB" id="A0A2T2N144"/>
<gene>
    <name evidence="1" type="ORF">BS50DRAFT_450415</name>
</gene>
<dbReference type="Proteomes" id="UP000240883">
    <property type="component" value="Unassembled WGS sequence"/>
</dbReference>
<organism evidence="1 2">
    <name type="scientific">Corynespora cassiicola Philippines</name>
    <dbReference type="NCBI Taxonomy" id="1448308"/>
    <lineage>
        <taxon>Eukaryota</taxon>
        <taxon>Fungi</taxon>
        <taxon>Dikarya</taxon>
        <taxon>Ascomycota</taxon>
        <taxon>Pezizomycotina</taxon>
        <taxon>Dothideomycetes</taxon>
        <taxon>Pleosporomycetidae</taxon>
        <taxon>Pleosporales</taxon>
        <taxon>Corynesporascaceae</taxon>
        <taxon>Corynespora</taxon>
    </lineage>
</organism>
<proteinExistence type="predicted"/>
<protein>
    <submittedName>
        <fullName evidence="1">Uncharacterized protein</fullName>
    </submittedName>
</protein>
<dbReference type="OrthoDB" id="4227485at2759"/>
<dbReference type="EMBL" id="KZ678174">
    <property type="protein sequence ID" value="PSN58976.1"/>
    <property type="molecule type" value="Genomic_DNA"/>
</dbReference>
<evidence type="ECO:0000313" key="2">
    <source>
        <dbReference type="Proteomes" id="UP000240883"/>
    </source>
</evidence>